<reference evidence="3 4" key="1">
    <citation type="journal article" date="2007" name="Nat. Genet.">
        <title>Comparative genomic analysis of three Leishmania species that cause diverse human disease.</title>
        <authorList>
            <person name="Peacock C.S."/>
            <person name="Seeger K."/>
            <person name="Harris D."/>
            <person name="Murphy L."/>
            <person name="Ruiz J.C."/>
            <person name="Quail M.A."/>
            <person name="Peters N."/>
            <person name="Adlem E."/>
            <person name="Tivey A."/>
            <person name="Aslett M."/>
            <person name="Kerhornou A."/>
            <person name="Ivens A."/>
            <person name="Fraser A."/>
            <person name="Rajandream M.A."/>
            <person name="Carver T."/>
            <person name="Norbertczak H."/>
            <person name="Chillingworth T."/>
            <person name="Hance Z."/>
            <person name="Jagels K."/>
            <person name="Moule S."/>
            <person name="Ormond D."/>
            <person name="Rutter S."/>
            <person name="Squares R."/>
            <person name="Whitehead S."/>
            <person name="Rabbinowitsch E."/>
            <person name="Arrowsmith C."/>
            <person name="White B."/>
            <person name="Thurston S."/>
            <person name="Bringaud F."/>
            <person name="Baldauf S.L."/>
            <person name="Faulconbridge A."/>
            <person name="Jeffares D."/>
            <person name="Depledge D.P."/>
            <person name="Oyola S.O."/>
            <person name="Hilley J.D."/>
            <person name="Brito L.O."/>
            <person name="Tosi L.R."/>
            <person name="Barrell B."/>
            <person name="Cruz A.K."/>
            <person name="Mottram J.C."/>
            <person name="Smith D.F."/>
            <person name="Berriman M."/>
        </authorList>
    </citation>
    <scope>NUCLEOTIDE SEQUENCE [LARGE SCALE GENOMIC DNA]</scope>
    <source>
        <strain evidence="3 4">JPCM5</strain>
    </source>
</reference>
<evidence type="ECO:0000313" key="4">
    <source>
        <dbReference type="Proteomes" id="UP000008153"/>
    </source>
</evidence>
<dbReference type="SUPFAM" id="SSF54919">
    <property type="entry name" value="Nucleoside diphosphate kinase, NDK"/>
    <property type="match status" value="1"/>
</dbReference>
<evidence type="ECO:0000256" key="1">
    <source>
        <dbReference type="SAM" id="MobiDB-lite"/>
    </source>
</evidence>
<dbReference type="RefSeq" id="XP_001463761.1">
    <property type="nucleotide sequence ID" value="XM_001463724.1"/>
</dbReference>
<feature type="region of interest" description="Disordered" evidence="1">
    <location>
        <begin position="249"/>
        <end position="272"/>
    </location>
</feature>
<dbReference type="EMBL" id="FR796442">
    <property type="protein sequence ID" value="CAM66129.1"/>
    <property type="molecule type" value="Genomic_DNA"/>
</dbReference>
<reference evidence="3 4" key="2">
    <citation type="journal article" date="2011" name="Genome Res.">
        <title>Chromosome and gene copy number variation allow major structural change between species and strains of Leishmania.</title>
        <authorList>
            <person name="Rogers M.B."/>
            <person name="Hilley J.D."/>
            <person name="Dickens N.J."/>
            <person name="Wilkes J."/>
            <person name="Bates P.A."/>
            <person name="Depledge D.P."/>
            <person name="Harris D."/>
            <person name="Her Y."/>
            <person name="Herzyk P."/>
            <person name="Imamura H."/>
            <person name="Otto T.D."/>
            <person name="Sanders M."/>
            <person name="Seeger K."/>
            <person name="Dujardin J.C."/>
            <person name="Berriman M."/>
            <person name="Smith D.F."/>
            <person name="Hertz-Fowler C."/>
            <person name="Mottram J.C."/>
        </authorList>
    </citation>
    <scope>NUCLEOTIDE SEQUENCE [LARGE SCALE GENOMIC DNA]</scope>
    <source>
        <strain evidence="3 4">JPCM5</strain>
    </source>
</reference>
<dbReference type="AlphaFoldDB" id="A4HUM0"/>
<dbReference type="STRING" id="5671.A4HUM0"/>
<feature type="chain" id="PRO_5002669981" description="Nucleoside_diphosphate_kinase_-_putative" evidence="2">
    <location>
        <begin position="21"/>
        <end position="652"/>
    </location>
</feature>
<name>A4HUM0_LEIIN</name>
<dbReference type="InterPro" id="IPR036850">
    <property type="entry name" value="NDK-like_dom_sf"/>
</dbReference>
<feature type="signal peptide" evidence="2">
    <location>
        <begin position="1"/>
        <end position="20"/>
    </location>
</feature>
<dbReference type="Gene3D" id="3.30.70.141">
    <property type="entry name" value="Nucleoside diphosphate kinase-like domain"/>
    <property type="match status" value="1"/>
</dbReference>
<feature type="compositionally biased region" description="Low complexity" evidence="1">
    <location>
        <begin position="251"/>
        <end position="266"/>
    </location>
</feature>
<dbReference type="GeneID" id="5067063"/>
<evidence type="ECO:0000256" key="2">
    <source>
        <dbReference type="SAM" id="SignalP"/>
    </source>
</evidence>
<dbReference type="VEuPathDB" id="TriTrypDB:LINF_100018000"/>
<gene>
    <name evidence="3" type="ORF">LINJ_10_1170</name>
</gene>
<evidence type="ECO:0008006" key="5">
    <source>
        <dbReference type="Google" id="ProtNLM"/>
    </source>
</evidence>
<dbReference type="OMA" id="HHRYILQ"/>
<dbReference type="eggNOG" id="ENOG502R21W">
    <property type="taxonomic scope" value="Eukaryota"/>
</dbReference>
<keyword evidence="4" id="KW-1185">Reference proteome</keyword>
<feature type="region of interest" description="Disordered" evidence="1">
    <location>
        <begin position="286"/>
        <end position="311"/>
    </location>
</feature>
<organism evidence="3 4">
    <name type="scientific">Leishmania infantum</name>
    <dbReference type="NCBI Taxonomy" id="5671"/>
    <lineage>
        <taxon>Eukaryota</taxon>
        <taxon>Discoba</taxon>
        <taxon>Euglenozoa</taxon>
        <taxon>Kinetoplastea</taxon>
        <taxon>Metakinetoplastina</taxon>
        <taxon>Trypanosomatida</taxon>
        <taxon>Trypanosomatidae</taxon>
        <taxon>Leishmaniinae</taxon>
        <taxon>Leishmania</taxon>
    </lineage>
</organism>
<evidence type="ECO:0000313" key="3">
    <source>
        <dbReference type="EMBL" id="CAM66129.1"/>
    </source>
</evidence>
<dbReference type="Proteomes" id="UP000008153">
    <property type="component" value="Chromosome 10"/>
</dbReference>
<dbReference type="InParanoid" id="A4HUM0"/>
<keyword evidence="2" id="KW-0732">Signal</keyword>
<feature type="compositionally biased region" description="Polar residues" evidence="1">
    <location>
        <begin position="331"/>
        <end position="342"/>
    </location>
</feature>
<dbReference type="KEGG" id="lif:LINJ_10_1170"/>
<protein>
    <recommendedName>
        <fullName evidence="5">Nucleoside_diphosphate_kinase_-_putative</fullName>
    </recommendedName>
</protein>
<proteinExistence type="predicted"/>
<feature type="region of interest" description="Disordered" evidence="1">
    <location>
        <begin position="324"/>
        <end position="352"/>
    </location>
</feature>
<sequence>MPHFVHAFFLFTAIAVMGQARRADVMVRNVGTETTNGTLLELSNVICNARCISLPRLFQTPPGPVLPSPPHTYKHRSASSSSVFCRPSRVCILPTARATLSCTLLPACPSPYHCRDRYHAFLHLLVMAAHALPRRAHTKARSSADWTGSMTTQDEGAEPQWTLLVCMPECQAAHASIVRELRDAGVDVVERRFVLTPDQALTIAQQYAHLRRRAAARQFSTSTAAEAEAVKTSSQPFLSEARHRLWSETLSQQQPQQGQHPQSQQQAESRAVSGQLLDSIMRLAQGHRAHQQSGPSRVPSPGKGADGACEVAPRPSLSALLSLRGKRTGSDGASSEPTLSSEHTAHTAASAAITDTTAAGTVTPALYQRSLPGALSSSSATASPKLCTPAKDSHMFITDPQVWQQVASLLQGGTVLVLLLRAVNAVERLVRLAGPQDPLEARRVVPESWSARYGVDEARMGVYTPSNLADARVAVEAVFGGAYADETAHGKPRLSLEREAYEVARASPATEDSPATPLSFAQILPTLRAGVPAAQRISYYTGVQGPTASAATTFATIPTAAAEGIDAVAPAEQAATDADGSMMPAVAMGPDPAVCPSATPQYPQRQERLGELDDLLRGHVGCWPSTHTHARMRVRVRSSIGVQADVDERKSE</sequence>
<accession>A4HUM0</accession>